<dbReference type="InterPro" id="IPR032171">
    <property type="entry name" value="COR-A"/>
</dbReference>
<evidence type="ECO:0000313" key="3">
    <source>
        <dbReference type="EMBL" id="VDH96669.1"/>
    </source>
</evidence>
<comment type="caution">
    <text evidence="3">The sequence shown here is derived from an EMBL/GenBank/DDBJ whole genome shotgun (WGS) entry which is preliminary data.</text>
</comment>
<feature type="domain" description="COR" evidence="2">
    <location>
        <begin position="80"/>
        <end position="222"/>
    </location>
</feature>
<keyword evidence="1" id="KW-0677">Repeat</keyword>
<organism evidence="3 4">
    <name type="scientific">Mytilus galloprovincialis</name>
    <name type="common">Mediterranean mussel</name>
    <dbReference type="NCBI Taxonomy" id="29158"/>
    <lineage>
        <taxon>Eukaryota</taxon>
        <taxon>Metazoa</taxon>
        <taxon>Spiralia</taxon>
        <taxon>Lophotrochozoa</taxon>
        <taxon>Mollusca</taxon>
        <taxon>Bivalvia</taxon>
        <taxon>Autobranchia</taxon>
        <taxon>Pteriomorphia</taxon>
        <taxon>Mytilida</taxon>
        <taxon>Mytiloidea</taxon>
        <taxon>Mytilidae</taxon>
        <taxon>Mytilinae</taxon>
        <taxon>Mytilus</taxon>
    </lineage>
</organism>
<evidence type="ECO:0000313" key="4">
    <source>
        <dbReference type="Proteomes" id="UP000596742"/>
    </source>
</evidence>
<reference evidence="3" key="1">
    <citation type="submission" date="2018-11" db="EMBL/GenBank/DDBJ databases">
        <authorList>
            <person name="Alioto T."/>
            <person name="Alioto T."/>
        </authorList>
    </citation>
    <scope>NUCLEOTIDE SEQUENCE</scope>
</reference>
<gene>
    <name evidence="3" type="ORF">MGAL_10B086065</name>
</gene>
<dbReference type="InterPro" id="IPR036388">
    <property type="entry name" value="WH-like_DNA-bd_sf"/>
</dbReference>
<dbReference type="InterPro" id="IPR027417">
    <property type="entry name" value="P-loop_NTPase"/>
</dbReference>
<dbReference type="Proteomes" id="UP000596742">
    <property type="component" value="Unassembled WGS sequence"/>
</dbReference>
<protein>
    <recommendedName>
        <fullName evidence="2">COR domain-containing protein</fullName>
    </recommendedName>
</protein>
<dbReference type="EMBL" id="UYJE01000806">
    <property type="protein sequence ID" value="VDH96669.1"/>
    <property type="molecule type" value="Genomic_DNA"/>
</dbReference>
<name>A0A8B6BVN9_MYTGA</name>
<accession>A0A8B6BVN9</accession>
<dbReference type="Pfam" id="PF16095">
    <property type="entry name" value="COR-A"/>
    <property type="match status" value="1"/>
</dbReference>
<sequence>MLNPPVIMVCTHTDQCEKLDERISEYAKQFDCIIGQNTKANHKRNIHYISNTHENGEIDELKKTISKIAEDMSYFQVELPTHWIQLENALDFLTNDLKKNILSWTNILELGNKMLIKREGELLEFLNYQHNIGNIIFFNDIREYIILQPNWLVKCFRCLVCDDDPKKRNPKISSTEWKALTETGRLSDTIIDDLFQNENVLEKKQKTYVLSVMEKFDIIVKPQCVGTKGDEISKFYYIPCMIRNRSISVDDLKKEFEVDKEGITISPWFILEFTFLPFAYFNHILVSYIKEYTVCGKENEEKAIYEGKAVIFLDERKSRKLIICYSKNAISLQVWKWDQVSDDLYQNVLEKLHSKIEELENKLGPTSYTVAAKCNDGNYFKKEYRISFEERNKSYFEDRTYFCEDHVNAKFHNINDIENMWFRHVDTVCTHYWLKTIKKHISYITDAGD</sequence>
<proteinExistence type="predicted"/>
<dbReference type="Gene3D" id="1.10.10.10">
    <property type="entry name" value="Winged helix-like DNA-binding domain superfamily/Winged helix DNA-binding domain"/>
    <property type="match status" value="1"/>
</dbReference>
<evidence type="ECO:0000256" key="1">
    <source>
        <dbReference type="ARBA" id="ARBA00022737"/>
    </source>
</evidence>
<evidence type="ECO:0000259" key="2">
    <source>
        <dbReference type="Pfam" id="PF16095"/>
    </source>
</evidence>
<dbReference type="AlphaFoldDB" id="A0A8B6BVN9"/>
<dbReference type="OrthoDB" id="5962960at2759"/>
<keyword evidence="4" id="KW-1185">Reference proteome</keyword>
<dbReference type="Gene3D" id="3.40.50.300">
    <property type="entry name" value="P-loop containing nucleotide triphosphate hydrolases"/>
    <property type="match status" value="1"/>
</dbReference>